<dbReference type="STRING" id="7574.A0A1S3HUC8"/>
<keyword evidence="2" id="KW-0446">Lipid-binding</keyword>
<accession>A0A1S3HUC8</accession>
<dbReference type="InterPro" id="IPR000566">
    <property type="entry name" value="Lipocln_cytosolic_FA-bd_dom"/>
</dbReference>
<dbReference type="KEGG" id="lak:106158275"/>
<dbReference type="InParanoid" id="A0A1S3HUC8"/>
<gene>
    <name evidence="5" type="primary">LOC106158275</name>
</gene>
<dbReference type="CDD" id="cd00742">
    <property type="entry name" value="FABP"/>
    <property type="match status" value="1"/>
</dbReference>
<dbReference type="Gene3D" id="2.40.128.20">
    <property type="match status" value="1"/>
</dbReference>
<dbReference type="InterPro" id="IPR031259">
    <property type="entry name" value="ILBP"/>
</dbReference>
<keyword evidence="4" id="KW-1185">Reference proteome</keyword>
<proteinExistence type="inferred from homology"/>
<evidence type="ECO:0000256" key="2">
    <source>
        <dbReference type="ARBA" id="ARBA00023121"/>
    </source>
</evidence>
<feature type="domain" description="Lipocalin/cytosolic fatty-acid binding" evidence="3">
    <location>
        <begin position="6"/>
        <end position="133"/>
    </location>
</feature>
<evidence type="ECO:0000313" key="5">
    <source>
        <dbReference type="RefSeq" id="XP_013389647.1"/>
    </source>
</evidence>
<evidence type="ECO:0000313" key="4">
    <source>
        <dbReference type="Proteomes" id="UP000085678"/>
    </source>
</evidence>
<dbReference type="InterPro" id="IPR000463">
    <property type="entry name" value="Fatty_acid-bd"/>
</dbReference>
<dbReference type="OrthoDB" id="354351at2759"/>
<dbReference type="PRINTS" id="PR00178">
    <property type="entry name" value="FATTYACIDBP"/>
</dbReference>
<reference evidence="5" key="1">
    <citation type="submission" date="2025-08" db="UniProtKB">
        <authorList>
            <consortium name="RefSeq"/>
        </authorList>
    </citation>
    <scope>IDENTIFICATION</scope>
    <source>
        <tissue evidence="5">Gonads</tissue>
    </source>
</reference>
<dbReference type="GeneID" id="106158275"/>
<sequence>MPCDLSGVWKHDRSENLDGFLGALGMNALKRKMAMQVTPVIDIKQDGDKFVVKTSGGPKTNTMEFTVGNELETEMFDHKMKLLSSWDGNKLMMNFTPVKEWKGPMVVSREIVADEMVQTMVVGGVTCKRFFKKQ</sequence>
<dbReference type="SUPFAM" id="SSF50814">
    <property type="entry name" value="Lipocalins"/>
    <property type="match status" value="1"/>
</dbReference>
<dbReference type="OMA" id="VIRKLMW"/>
<protein>
    <submittedName>
        <fullName evidence="5">Fatty acid-binding protein, intestinal</fullName>
    </submittedName>
</protein>
<evidence type="ECO:0000259" key="3">
    <source>
        <dbReference type="Pfam" id="PF00061"/>
    </source>
</evidence>
<dbReference type="RefSeq" id="XP_013389647.1">
    <property type="nucleotide sequence ID" value="XM_013534193.1"/>
</dbReference>
<comment type="similarity">
    <text evidence="1">Belongs to the calycin superfamily. Fatty-acid binding protein (FABP) family.</text>
</comment>
<dbReference type="Pfam" id="PF00061">
    <property type="entry name" value="Lipocalin"/>
    <property type="match status" value="1"/>
</dbReference>
<organism evidence="4 5">
    <name type="scientific">Lingula anatina</name>
    <name type="common">Brachiopod</name>
    <name type="synonym">Lingula unguis</name>
    <dbReference type="NCBI Taxonomy" id="7574"/>
    <lineage>
        <taxon>Eukaryota</taxon>
        <taxon>Metazoa</taxon>
        <taxon>Spiralia</taxon>
        <taxon>Lophotrochozoa</taxon>
        <taxon>Brachiopoda</taxon>
        <taxon>Linguliformea</taxon>
        <taxon>Lingulata</taxon>
        <taxon>Lingulida</taxon>
        <taxon>Linguloidea</taxon>
        <taxon>Lingulidae</taxon>
        <taxon>Lingula</taxon>
    </lineage>
</organism>
<name>A0A1S3HUC8_LINAN</name>
<dbReference type="PANTHER" id="PTHR11955">
    <property type="entry name" value="FATTY ACID BINDING PROTEIN"/>
    <property type="match status" value="1"/>
</dbReference>
<dbReference type="Proteomes" id="UP000085678">
    <property type="component" value="Unplaced"/>
</dbReference>
<dbReference type="GO" id="GO:0008289">
    <property type="term" value="F:lipid binding"/>
    <property type="evidence" value="ECO:0007669"/>
    <property type="project" value="UniProtKB-KW"/>
</dbReference>
<evidence type="ECO:0000256" key="1">
    <source>
        <dbReference type="ARBA" id="ARBA00008390"/>
    </source>
</evidence>
<dbReference type="AlphaFoldDB" id="A0A1S3HUC8"/>
<dbReference type="InterPro" id="IPR012674">
    <property type="entry name" value="Calycin"/>
</dbReference>